<evidence type="ECO:0000313" key="2">
    <source>
        <dbReference type="Proteomes" id="UP001055072"/>
    </source>
</evidence>
<protein>
    <submittedName>
        <fullName evidence="1">Uncharacterized protein</fullName>
    </submittedName>
</protein>
<evidence type="ECO:0000313" key="1">
    <source>
        <dbReference type="EMBL" id="KAI0089519.1"/>
    </source>
</evidence>
<sequence>MFCLITRNSNGNAKLALKLADTDIHLWADLTSKQRSIVVGGTGNPPVNRTPSRPSNALGGLLSSTPTRTNLTFIEAPARPQKSERKSHVAAARLFLRRSLHGFKKHECVACQHMVMDTNAVRVPCGHFYDIPCLLSLVKASTRDESIFPPRCCQDTVPSSLFEKHMDTQLSRLFSLKTQEFSTPKRVYCARVTCNRFLGPRTKSKNGPPHAYDCTESGCTTRTCSRCRCEVKKHVLHACRPDNVPRRLVQRGCAQQCPGCDRLVELKSGCFHITCACKTQFCYRCGTKWKTCKCPLWEEGRLTTGAAGGDDAARPPSVPLLPPVPRPDRFRQTWLHPPPERPIEPPPKRRPGVRSSAPAQLQGYIPARETVVLRGIEAQERRVKHKEELTHPASPKSTTSRSTIDTRRLDALEEHIDRLIYEVQRYKCQHDWRMSLRSAKRRSSSCACGDSAVYHCSSCSTVACMRCRCSRTN</sequence>
<name>A0ACB8U5V3_9APHY</name>
<proteinExistence type="predicted"/>
<gene>
    <name evidence="1" type="ORF">BDY19DRAFT_942682</name>
</gene>
<comment type="caution">
    <text evidence="1">The sequence shown here is derived from an EMBL/GenBank/DDBJ whole genome shotgun (WGS) entry which is preliminary data.</text>
</comment>
<dbReference type="EMBL" id="MU274910">
    <property type="protein sequence ID" value="KAI0089519.1"/>
    <property type="molecule type" value="Genomic_DNA"/>
</dbReference>
<keyword evidence="2" id="KW-1185">Reference proteome</keyword>
<dbReference type="Proteomes" id="UP001055072">
    <property type="component" value="Unassembled WGS sequence"/>
</dbReference>
<accession>A0ACB8U5V3</accession>
<reference evidence="1" key="1">
    <citation type="journal article" date="2021" name="Environ. Microbiol.">
        <title>Gene family expansions and transcriptome signatures uncover fungal adaptations to wood decay.</title>
        <authorList>
            <person name="Hage H."/>
            <person name="Miyauchi S."/>
            <person name="Viragh M."/>
            <person name="Drula E."/>
            <person name="Min B."/>
            <person name="Chaduli D."/>
            <person name="Navarro D."/>
            <person name="Favel A."/>
            <person name="Norest M."/>
            <person name="Lesage-Meessen L."/>
            <person name="Balint B."/>
            <person name="Merenyi Z."/>
            <person name="de Eugenio L."/>
            <person name="Morin E."/>
            <person name="Martinez A.T."/>
            <person name="Baldrian P."/>
            <person name="Stursova M."/>
            <person name="Martinez M.J."/>
            <person name="Novotny C."/>
            <person name="Magnuson J.K."/>
            <person name="Spatafora J.W."/>
            <person name="Maurice S."/>
            <person name="Pangilinan J."/>
            <person name="Andreopoulos W."/>
            <person name="LaButti K."/>
            <person name="Hundley H."/>
            <person name="Na H."/>
            <person name="Kuo A."/>
            <person name="Barry K."/>
            <person name="Lipzen A."/>
            <person name="Henrissat B."/>
            <person name="Riley R."/>
            <person name="Ahrendt S."/>
            <person name="Nagy L.G."/>
            <person name="Grigoriev I.V."/>
            <person name="Martin F."/>
            <person name="Rosso M.N."/>
        </authorList>
    </citation>
    <scope>NUCLEOTIDE SEQUENCE</scope>
    <source>
        <strain evidence="1">CBS 384.51</strain>
    </source>
</reference>
<organism evidence="1 2">
    <name type="scientific">Irpex rosettiformis</name>
    <dbReference type="NCBI Taxonomy" id="378272"/>
    <lineage>
        <taxon>Eukaryota</taxon>
        <taxon>Fungi</taxon>
        <taxon>Dikarya</taxon>
        <taxon>Basidiomycota</taxon>
        <taxon>Agaricomycotina</taxon>
        <taxon>Agaricomycetes</taxon>
        <taxon>Polyporales</taxon>
        <taxon>Irpicaceae</taxon>
        <taxon>Irpex</taxon>
    </lineage>
</organism>